<keyword evidence="1" id="KW-1185">Reference proteome</keyword>
<protein>
    <submittedName>
        <fullName evidence="2">Uncharacterized protein</fullName>
    </submittedName>
</protein>
<evidence type="ECO:0000313" key="2">
    <source>
        <dbReference type="WBParaSite" id="EEL_0000209701-mRNA-1"/>
    </source>
</evidence>
<sequence length="67" mass="7799">MTLDDDRSNWNKENIPLNDDKVTYSQISQNLIDEIRQEVTRQVLAELTIKNSDESDESDETEVCILK</sequence>
<organism evidence="1 2">
    <name type="scientific">Elaeophora elaphi</name>
    <dbReference type="NCBI Taxonomy" id="1147741"/>
    <lineage>
        <taxon>Eukaryota</taxon>
        <taxon>Metazoa</taxon>
        <taxon>Ecdysozoa</taxon>
        <taxon>Nematoda</taxon>
        <taxon>Chromadorea</taxon>
        <taxon>Rhabditida</taxon>
        <taxon>Spirurina</taxon>
        <taxon>Spiruromorpha</taxon>
        <taxon>Filarioidea</taxon>
        <taxon>Onchocercidae</taxon>
        <taxon>Elaeophora</taxon>
    </lineage>
</organism>
<proteinExistence type="predicted"/>
<accession>A0A0R3RKT8</accession>
<reference evidence="2" key="1">
    <citation type="submission" date="2017-02" db="UniProtKB">
        <authorList>
            <consortium name="WormBaseParasite"/>
        </authorList>
    </citation>
    <scope>IDENTIFICATION</scope>
</reference>
<evidence type="ECO:0000313" key="1">
    <source>
        <dbReference type="Proteomes" id="UP000050640"/>
    </source>
</evidence>
<dbReference type="WBParaSite" id="EEL_0000209701-mRNA-1">
    <property type="protein sequence ID" value="EEL_0000209701-mRNA-1"/>
    <property type="gene ID" value="EEL_0000209701"/>
</dbReference>
<dbReference type="AlphaFoldDB" id="A0A0R3RKT8"/>
<dbReference type="Proteomes" id="UP000050640">
    <property type="component" value="Unplaced"/>
</dbReference>
<name>A0A0R3RKT8_9BILA</name>